<dbReference type="Pfam" id="PF01739">
    <property type="entry name" value="CheR"/>
    <property type="match status" value="1"/>
</dbReference>
<sequence>ITAIDIDKEAIEKAQMAIYPIEEYKSIPDKYKQYVSINDKTFTINDSIKQNVNIVTINLHDIDFLFDSKFNIIICRNVFIYFNKEFQNKIVSKFYNLLETDGHLILGKVETLSSYVKDKFDLIDLTNRIYKKI</sequence>
<dbReference type="PROSITE" id="PS50123">
    <property type="entry name" value="CHER"/>
    <property type="match status" value="1"/>
</dbReference>
<dbReference type="InterPro" id="IPR000780">
    <property type="entry name" value="CheR_MeTrfase"/>
</dbReference>
<dbReference type="GO" id="GO:0008757">
    <property type="term" value="F:S-adenosylmethionine-dependent methyltransferase activity"/>
    <property type="evidence" value="ECO:0007669"/>
    <property type="project" value="InterPro"/>
</dbReference>
<evidence type="ECO:0000259" key="1">
    <source>
        <dbReference type="PROSITE" id="PS50123"/>
    </source>
</evidence>
<dbReference type="InterPro" id="IPR050903">
    <property type="entry name" value="Bact_Chemotaxis_MeTrfase"/>
</dbReference>
<organism evidence="2 3">
    <name type="scientific">candidate division TA06 bacterium</name>
    <dbReference type="NCBI Taxonomy" id="2250710"/>
    <lineage>
        <taxon>Bacteria</taxon>
        <taxon>Bacteria division TA06</taxon>
    </lineage>
</organism>
<comment type="caution">
    <text evidence="2">The sequence shown here is derived from an EMBL/GenBank/DDBJ whole genome shotgun (WGS) entry which is preliminary data.</text>
</comment>
<dbReference type="Gene3D" id="3.40.50.150">
    <property type="entry name" value="Vaccinia Virus protein VP39"/>
    <property type="match status" value="1"/>
</dbReference>
<reference evidence="2 3" key="1">
    <citation type="submission" date="2018-06" db="EMBL/GenBank/DDBJ databases">
        <title>Extensive metabolic versatility and redundancy in microbially diverse, dynamic hydrothermal sediments.</title>
        <authorList>
            <person name="Dombrowski N."/>
            <person name="Teske A."/>
            <person name="Baker B.J."/>
        </authorList>
    </citation>
    <scope>NUCLEOTIDE SEQUENCE [LARGE SCALE GENOMIC DNA]</scope>
    <source>
        <strain evidence="2">B10_G13</strain>
    </source>
</reference>
<protein>
    <recommendedName>
        <fullName evidence="1">CheR-type methyltransferase domain-containing protein</fullName>
    </recommendedName>
</protein>
<accession>A0A660SLX1</accession>
<dbReference type="Proteomes" id="UP000271125">
    <property type="component" value="Unassembled WGS sequence"/>
</dbReference>
<name>A0A660SLX1_UNCT6</name>
<dbReference type="PANTHER" id="PTHR24422">
    <property type="entry name" value="CHEMOTAXIS PROTEIN METHYLTRANSFERASE"/>
    <property type="match status" value="1"/>
</dbReference>
<feature type="domain" description="CheR-type methyltransferase" evidence="1">
    <location>
        <begin position="1"/>
        <end position="133"/>
    </location>
</feature>
<dbReference type="EMBL" id="QNBD01000076">
    <property type="protein sequence ID" value="RKX71794.1"/>
    <property type="molecule type" value="Genomic_DNA"/>
</dbReference>
<dbReference type="InterPro" id="IPR029063">
    <property type="entry name" value="SAM-dependent_MTases_sf"/>
</dbReference>
<gene>
    <name evidence="2" type="ORF">DRP43_02155</name>
</gene>
<dbReference type="SUPFAM" id="SSF53335">
    <property type="entry name" value="S-adenosyl-L-methionine-dependent methyltransferases"/>
    <property type="match status" value="1"/>
</dbReference>
<proteinExistence type="predicted"/>
<evidence type="ECO:0000313" key="3">
    <source>
        <dbReference type="Proteomes" id="UP000271125"/>
    </source>
</evidence>
<dbReference type="SMART" id="SM00138">
    <property type="entry name" value="MeTrc"/>
    <property type="match status" value="1"/>
</dbReference>
<feature type="non-terminal residue" evidence="2">
    <location>
        <position position="1"/>
    </location>
</feature>
<dbReference type="PANTHER" id="PTHR24422:SF10">
    <property type="entry name" value="CHEMOTAXIS PROTEIN METHYLTRANSFERASE 2"/>
    <property type="match status" value="1"/>
</dbReference>
<dbReference type="InterPro" id="IPR022642">
    <property type="entry name" value="CheR_C"/>
</dbReference>
<dbReference type="AlphaFoldDB" id="A0A660SLX1"/>
<dbReference type="PRINTS" id="PR00996">
    <property type="entry name" value="CHERMTFRASE"/>
</dbReference>
<evidence type="ECO:0000313" key="2">
    <source>
        <dbReference type="EMBL" id="RKX71794.1"/>
    </source>
</evidence>